<proteinExistence type="predicted"/>
<gene>
    <name evidence="1" type="ORF">NBZ79_13525</name>
</gene>
<organism evidence="1 2">
    <name type="scientific">Sneathiella marina</name>
    <dbReference type="NCBI Taxonomy" id="2950108"/>
    <lineage>
        <taxon>Bacteria</taxon>
        <taxon>Pseudomonadati</taxon>
        <taxon>Pseudomonadota</taxon>
        <taxon>Alphaproteobacteria</taxon>
        <taxon>Sneathiellales</taxon>
        <taxon>Sneathiellaceae</taxon>
        <taxon>Sneathiella</taxon>
    </lineage>
</organism>
<accession>A0ABY4W2S8</accession>
<protein>
    <submittedName>
        <fullName evidence="1">Uncharacterized protein</fullName>
    </submittedName>
</protein>
<sequence length="148" mass="16311">MTTMQNYAEITRFFEAHELDNATFRHADHVRVAHDLLCKYDFTDAVAIYAKGIKTLAAKAGAPQKFNTTITYAFMSLIAERMATAGTSDFDSFVSENPDLMSKNALGNLYTSDRLQSDLARRIFLLPTTQGDAPVTANQKPSLGVQPA</sequence>
<dbReference type="EMBL" id="CP098747">
    <property type="protein sequence ID" value="USG60197.1"/>
    <property type="molecule type" value="Genomic_DNA"/>
</dbReference>
<dbReference type="Proteomes" id="UP001056291">
    <property type="component" value="Chromosome"/>
</dbReference>
<keyword evidence="2" id="KW-1185">Reference proteome</keyword>
<evidence type="ECO:0000313" key="1">
    <source>
        <dbReference type="EMBL" id="USG60197.1"/>
    </source>
</evidence>
<evidence type="ECO:0000313" key="2">
    <source>
        <dbReference type="Proteomes" id="UP001056291"/>
    </source>
</evidence>
<dbReference type="RefSeq" id="WP_251933004.1">
    <property type="nucleotide sequence ID" value="NZ_CP098747.1"/>
</dbReference>
<reference evidence="1" key="1">
    <citation type="submission" date="2022-06" db="EMBL/GenBank/DDBJ databases">
        <title>Sneathiella actinostolidae sp. nov., isolated from a sea anemonein the Western Pacific Ocean.</title>
        <authorList>
            <person name="Wei M.J."/>
        </authorList>
    </citation>
    <scope>NUCLEOTIDE SEQUENCE</scope>
    <source>
        <strain evidence="1">PHK-P5</strain>
    </source>
</reference>
<name>A0ABY4W2S8_9PROT</name>